<dbReference type="Gene3D" id="3.10.50.40">
    <property type="match status" value="2"/>
</dbReference>
<evidence type="ECO:0000256" key="1">
    <source>
        <dbReference type="ARBA" id="ARBA00000971"/>
    </source>
</evidence>
<dbReference type="AlphaFoldDB" id="A0A1I0XX29"/>
<dbReference type="EMBL" id="FOKA01000006">
    <property type="protein sequence ID" value="SFB05615.1"/>
    <property type="molecule type" value="Genomic_DNA"/>
</dbReference>
<feature type="domain" description="PPIase FKBP-type" evidence="9">
    <location>
        <begin position="234"/>
        <end position="319"/>
    </location>
</feature>
<dbReference type="EC" id="5.2.1.8" evidence="3 6"/>
<evidence type="ECO:0000256" key="6">
    <source>
        <dbReference type="PROSITE-ProRule" id="PRU00277"/>
    </source>
</evidence>
<dbReference type="RefSeq" id="WP_239078724.1">
    <property type="nucleotide sequence ID" value="NZ_BONM01000006.1"/>
</dbReference>
<dbReference type="InterPro" id="IPR001179">
    <property type="entry name" value="PPIase_FKBP_dom"/>
</dbReference>
<dbReference type="Pfam" id="PF00254">
    <property type="entry name" value="FKBP_C"/>
    <property type="match status" value="1"/>
</dbReference>
<comment type="similarity">
    <text evidence="2">Belongs to the FKBP-type PPIase family.</text>
</comment>
<feature type="chain" id="PRO_5011531931" description="peptidylprolyl isomerase" evidence="8">
    <location>
        <begin position="31"/>
        <end position="324"/>
    </location>
</feature>
<name>A0A1I0XX29_9CELL</name>
<feature type="region of interest" description="Disordered" evidence="7">
    <location>
        <begin position="32"/>
        <end position="52"/>
    </location>
</feature>
<evidence type="ECO:0000256" key="3">
    <source>
        <dbReference type="ARBA" id="ARBA00013194"/>
    </source>
</evidence>
<evidence type="ECO:0000256" key="7">
    <source>
        <dbReference type="SAM" id="MobiDB-lite"/>
    </source>
</evidence>
<feature type="signal peptide" evidence="8">
    <location>
        <begin position="1"/>
        <end position="30"/>
    </location>
</feature>
<dbReference type="GO" id="GO:0003755">
    <property type="term" value="F:peptidyl-prolyl cis-trans isomerase activity"/>
    <property type="evidence" value="ECO:0007669"/>
    <property type="project" value="UniProtKB-KW"/>
</dbReference>
<protein>
    <recommendedName>
        <fullName evidence="3 6">peptidylprolyl isomerase</fullName>
        <ecNumber evidence="3 6">5.2.1.8</ecNumber>
    </recommendedName>
</protein>
<sequence>MRRTARFRKIVAAGGVLTLGLVAVVAGCSADDGTDGASASPSSSASATADTSAADQAALEQVVVEGEPGAAATVTLPETPFTVGDVAARILTPGTGETLEEGQIVALDSTWVSGEDGSALGSTHDEGGAPEQLVLDGTSLPTAFVEALVGQQVGVRALLAIPGEPTRVAVVDIPSAQTVPDRAEGTAVTPPEGLPTVTLAEDGAPSIEPVAGDPPTTLVSQDLITGTGPVVAETDTVIAHYSGWLWDGTSFDSSWERGTPASFSLQQVVQGWTQGLAGKTVGSQVLLVIPPDLGYGAEDNGDIPGGSTLVFVVDLLGTVPAPAA</sequence>
<reference evidence="10 11" key="1">
    <citation type="submission" date="2016-10" db="EMBL/GenBank/DDBJ databases">
        <authorList>
            <person name="de Groot N.N."/>
        </authorList>
    </citation>
    <scope>NUCLEOTIDE SEQUENCE [LARGE SCALE GENOMIC DNA]</scope>
    <source>
        <strain evidence="10 11">CGMCC 4.6945</strain>
    </source>
</reference>
<keyword evidence="8" id="KW-0732">Signal</keyword>
<dbReference type="PANTHER" id="PTHR43811:SF19">
    <property type="entry name" value="39 KDA FK506-BINDING NUCLEAR PROTEIN"/>
    <property type="match status" value="1"/>
</dbReference>
<keyword evidence="4 6" id="KW-0697">Rotamase</keyword>
<evidence type="ECO:0000256" key="4">
    <source>
        <dbReference type="ARBA" id="ARBA00023110"/>
    </source>
</evidence>
<keyword evidence="5 6" id="KW-0413">Isomerase</keyword>
<comment type="catalytic activity">
    <reaction evidence="1 6">
        <text>[protein]-peptidylproline (omega=180) = [protein]-peptidylproline (omega=0)</text>
        <dbReference type="Rhea" id="RHEA:16237"/>
        <dbReference type="Rhea" id="RHEA-COMP:10747"/>
        <dbReference type="Rhea" id="RHEA-COMP:10748"/>
        <dbReference type="ChEBI" id="CHEBI:83833"/>
        <dbReference type="ChEBI" id="CHEBI:83834"/>
        <dbReference type="EC" id="5.2.1.8"/>
    </reaction>
</comment>
<dbReference type="PANTHER" id="PTHR43811">
    <property type="entry name" value="FKBP-TYPE PEPTIDYL-PROLYL CIS-TRANS ISOMERASE FKPA"/>
    <property type="match status" value="1"/>
</dbReference>
<evidence type="ECO:0000256" key="8">
    <source>
        <dbReference type="SAM" id="SignalP"/>
    </source>
</evidence>
<evidence type="ECO:0000259" key="9">
    <source>
        <dbReference type="PROSITE" id="PS50059"/>
    </source>
</evidence>
<dbReference type="SUPFAM" id="SSF54534">
    <property type="entry name" value="FKBP-like"/>
    <property type="match status" value="2"/>
</dbReference>
<evidence type="ECO:0000313" key="10">
    <source>
        <dbReference type="EMBL" id="SFB05615.1"/>
    </source>
</evidence>
<accession>A0A1I0XX29</accession>
<organism evidence="10 11">
    <name type="scientific">Cellulomonas marina</name>
    <dbReference type="NCBI Taxonomy" id="988821"/>
    <lineage>
        <taxon>Bacteria</taxon>
        <taxon>Bacillati</taxon>
        <taxon>Actinomycetota</taxon>
        <taxon>Actinomycetes</taxon>
        <taxon>Micrococcales</taxon>
        <taxon>Cellulomonadaceae</taxon>
        <taxon>Cellulomonas</taxon>
    </lineage>
</organism>
<dbReference type="STRING" id="988821.SAMN05421867_10641"/>
<dbReference type="PROSITE" id="PS50059">
    <property type="entry name" value="FKBP_PPIASE"/>
    <property type="match status" value="1"/>
</dbReference>
<dbReference type="Proteomes" id="UP000199012">
    <property type="component" value="Unassembled WGS sequence"/>
</dbReference>
<proteinExistence type="inferred from homology"/>
<evidence type="ECO:0000313" key="11">
    <source>
        <dbReference type="Proteomes" id="UP000199012"/>
    </source>
</evidence>
<evidence type="ECO:0000256" key="2">
    <source>
        <dbReference type="ARBA" id="ARBA00006577"/>
    </source>
</evidence>
<evidence type="ECO:0000256" key="5">
    <source>
        <dbReference type="ARBA" id="ARBA00023235"/>
    </source>
</evidence>
<keyword evidence="11" id="KW-1185">Reference proteome</keyword>
<dbReference type="PROSITE" id="PS51257">
    <property type="entry name" value="PROKAR_LIPOPROTEIN"/>
    <property type="match status" value="1"/>
</dbReference>
<dbReference type="InterPro" id="IPR046357">
    <property type="entry name" value="PPIase_dom_sf"/>
</dbReference>
<gene>
    <name evidence="10" type="ORF">SAMN05421867_10641</name>
</gene>